<dbReference type="GO" id="GO:0005576">
    <property type="term" value="C:extracellular region"/>
    <property type="evidence" value="ECO:0007669"/>
    <property type="project" value="UniProtKB-SubCell"/>
</dbReference>
<dbReference type="InterPro" id="IPR053927">
    <property type="entry name" value="FlgK_helical"/>
</dbReference>
<evidence type="ECO:0000259" key="8">
    <source>
        <dbReference type="Pfam" id="PF06429"/>
    </source>
</evidence>
<dbReference type="InterPro" id="IPR002371">
    <property type="entry name" value="FlgK"/>
</dbReference>
<evidence type="ECO:0000313" key="11">
    <source>
        <dbReference type="Proteomes" id="UP000240505"/>
    </source>
</evidence>
<evidence type="ECO:0000256" key="7">
    <source>
        <dbReference type="RuleBase" id="RU362065"/>
    </source>
</evidence>
<sequence>MTILNNALSGASAAQASLNASSQNIANLQTKGYTRQGVLLTAITAGIGTQGAGSGVKLSAMIRFSDSYKSQQLWRANAELGQRTQVQPYLTQMEQVMGDDQSSLSNGVDNFFKALNAVGEDPMSGPLRGQVVTAAHAMAESFNSIYAVTRNQQISVQQQRESVLPKFNTLAKNIASLNERIIAAGAQGTNTSGLIDERDVAIDQLSQLAAIEVLEQPDGSRTVSLKTGQPVVVGKLAGALVIDSTSGSPVLQASFAGTNYAVDDSRMGGQLGGLGNFERNTLLPLQSSIKEMAEQLATAVNTTLAAGSDPAGNPGQPLFALNGGGAGGILSVPPGFAATDLAFAGAGLPPGDSTNLQALVAIKQQAITLTSVGSVTIGDADTQLVGKLAIDSQQNQSLLNTATTIRRQAEDDWASTSGVNRDEEAMNLVEFQNMYQANMKVLAVANQLFDSTLSMFG</sequence>
<dbReference type="InterPro" id="IPR010930">
    <property type="entry name" value="Flg_bb/hook_C_dom"/>
</dbReference>
<evidence type="ECO:0000256" key="5">
    <source>
        <dbReference type="ARBA" id="ARBA00022525"/>
    </source>
</evidence>
<comment type="similarity">
    <text evidence="3 7">Belongs to the flagella basal body rod proteins family.</text>
</comment>
<evidence type="ECO:0000313" key="10">
    <source>
        <dbReference type="EMBL" id="AVR97351.1"/>
    </source>
</evidence>
<evidence type="ECO:0000256" key="6">
    <source>
        <dbReference type="ARBA" id="ARBA00023143"/>
    </source>
</evidence>
<dbReference type="GO" id="GO:0044780">
    <property type="term" value="P:bacterial-type flagellum assembly"/>
    <property type="evidence" value="ECO:0007669"/>
    <property type="project" value="InterPro"/>
</dbReference>
<accession>A0A2R4CCI5</accession>
<dbReference type="GO" id="GO:0009424">
    <property type="term" value="C:bacterial-type flagellum hook"/>
    <property type="evidence" value="ECO:0007669"/>
    <property type="project" value="UniProtKB-UniRule"/>
</dbReference>
<dbReference type="Proteomes" id="UP000240505">
    <property type="component" value="Chromosome"/>
</dbReference>
<dbReference type="Pfam" id="PF22638">
    <property type="entry name" value="FlgK_D1"/>
    <property type="match status" value="1"/>
</dbReference>
<evidence type="ECO:0000256" key="4">
    <source>
        <dbReference type="ARBA" id="ARBA00016244"/>
    </source>
</evidence>
<keyword evidence="11" id="KW-1185">Reference proteome</keyword>
<keyword evidence="10" id="KW-0282">Flagellum</keyword>
<keyword evidence="10" id="KW-0966">Cell projection</keyword>
<dbReference type="KEGG" id="masz:C9I28_18165"/>
<dbReference type="OrthoDB" id="9802553at2"/>
<name>A0A2R4CCI5_9BURK</name>
<dbReference type="RefSeq" id="WP_107142696.1">
    <property type="nucleotide sequence ID" value="NZ_CP028324.1"/>
</dbReference>
<organism evidence="10 11">
    <name type="scientific">Pseudoduganella armeniaca</name>
    <dbReference type="NCBI Taxonomy" id="2072590"/>
    <lineage>
        <taxon>Bacteria</taxon>
        <taxon>Pseudomonadati</taxon>
        <taxon>Pseudomonadota</taxon>
        <taxon>Betaproteobacteria</taxon>
        <taxon>Burkholderiales</taxon>
        <taxon>Oxalobacteraceae</taxon>
        <taxon>Telluria group</taxon>
        <taxon>Pseudoduganella</taxon>
    </lineage>
</organism>
<dbReference type="PANTHER" id="PTHR30033">
    <property type="entry name" value="FLAGELLAR HOOK-ASSOCIATED PROTEIN 1"/>
    <property type="match status" value="1"/>
</dbReference>
<keyword evidence="6 7" id="KW-0975">Bacterial flagellum</keyword>
<dbReference type="PRINTS" id="PR01005">
    <property type="entry name" value="FLGHOOKAP1"/>
</dbReference>
<feature type="domain" description="Flagellar hook-associated protein FlgK helical" evidence="9">
    <location>
        <begin position="90"/>
        <end position="319"/>
    </location>
</feature>
<protein>
    <recommendedName>
        <fullName evidence="4 7">Flagellar hook-associated protein 1</fullName>
        <shortName evidence="7">HAP1</shortName>
    </recommendedName>
</protein>
<reference evidence="10 11" key="1">
    <citation type="submission" date="2018-03" db="EMBL/GenBank/DDBJ databases">
        <title>Massilia armeniaca sp. nov., isolated from desert soil.</title>
        <authorList>
            <person name="Huang H."/>
            <person name="Ren M."/>
        </authorList>
    </citation>
    <scope>NUCLEOTIDE SEQUENCE [LARGE SCALE GENOMIC DNA]</scope>
    <source>
        <strain evidence="10 11">ZMN-3</strain>
    </source>
</reference>
<feature type="domain" description="Flagellar basal-body/hook protein C-terminal" evidence="8">
    <location>
        <begin position="416"/>
        <end position="455"/>
    </location>
</feature>
<dbReference type="NCBIfam" id="TIGR02492">
    <property type="entry name" value="flgK_ends"/>
    <property type="match status" value="1"/>
</dbReference>
<dbReference type="AlphaFoldDB" id="A0A2R4CCI5"/>
<dbReference type="PANTHER" id="PTHR30033:SF1">
    <property type="entry name" value="FLAGELLAR HOOK-ASSOCIATED PROTEIN 1"/>
    <property type="match status" value="1"/>
</dbReference>
<evidence type="ECO:0000256" key="1">
    <source>
        <dbReference type="ARBA" id="ARBA00004365"/>
    </source>
</evidence>
<evidence type="ECO:0000256" key="2">
    <source>
        <dbReference type="ARBA" id="ARBA00004613"/>
    </source>
</evidence>
<gene>
    <name evidence="7" type="primary">flgK</name>
    <name evidence="10" type="ORF">C9I28_18165</name>
</gene>
<dbReference type="EMBL" id="CP028324">
    <property type="protein sequence ID" value="AVR97351.1"/>
    <property type="molecule type" value="Genomic_DNA"/>
</dbReference>
<keyword evidence="10" id="KW-0969">Cilium</keyword>
<dbReference type="GO" id="GO:0005198">
    <property type="term" value="F:structural molecule activity"/>
    <property type="evidence" value="ECO:0007669"/>
    <property type="project" value="UniProtKB-UniRule"/>
</dbReference>
<comment type="subcellular location">
    <subcellularLocation>
        <location evidence="1 7">Bacterial flagellum</location>
    </subcellularLocation>
    <subcellularLocation>
        <location evidence="2 7">Secreted</location>
    </subcellularLocation>
</comment>
<evidence type="ECO:0000259" key="9">
    <source>
        <dbReference type="Pfam" id="PF22638"/>
    </source>
</evidence>
<keyword evidence="5 7" id="KW-0964">Secreted</keyword>
<dbReference type="Pfam" id="PF06429">
    <property type="entry name" value="Flg_bbr_C"/>
    <property type="match status" value="1"/>
</dbReference>
<proteinExistence type="inferred from homology"/>
<dbReference type="SUPFAM" id="SSF64518">
    <property type="entry name" value="Phase 1 flagellin"/>
    <property type="match status" value="1"/>
</dbReference>
<evidence type="ECO:0000256" key="3">
    <source>
        <dbReference type="ARBA" id="ARBA00009677"/>
    </source>
</evidence>